<evidence type="ECO:0000256" key="4">
    <source>
        <dbReference type="ARBA" id="ARBA00022723"/>
    </source>
</evidence>
<keyword evidence="9" id="KW-1133">Transmembrane helix</keyword>
<reference evidence="11" key="1">
    <citation type="journal article" date="2015" name="BMC Genomics">
        <title>Genomic and transcriptomic analysis of the endophytic fungus Pestalotiopsis fici reveals its lifestyle and high potential for synthesis of natural products.</title>
        <authorList>
            <person name="Wang X."/>
            <person name="Zhang X."/>
            <person name="Liu L."/>
            <person name="Xiang M."/>
            <person name="Wang W."/>
            <person name="Sun X."/>
            <person name="Che Y."/>
            <person name="Guo L."/>
            <person name="Liu G."/>
            <person name="Guo L."/>
            <person name="Wang C."/>
            <person name="Yin W.B."/>
            <person name="Stadler M."/>
            <person name="Zhang X."/>
            <person name="Liu X."/>
        </authorList>
    </citation>
    <scope>NUCLEOTIDE SEQUENCE [LARGE SCALE GENOMIC DNA]</scope>
    <source>
        <strain evidence="11">W106-1 / CGMCC3.15140</strain>
    </source>
</reference>
<dbReference type="PRINTS" id="PR00463">
    <property type="entry name" value="EP450I"/>
</dbReference>
<evidence type="ECO:0000256" key="9">
    <source>
        <dbReference type="SAM" id="Phobius"/>
    </source>
</evidence>
<dbReference type="PANTHER" id="PTHR24305">
    <property type="entry name" value="CYTOCHROME P450"/>
    <property type="match status" value="1"/>
</dbReference>
<feature type="transmembrane region" description="Helical" evidence="9">
    <location>
        <begin position="6"/>
        <end position="26"/>
    </location>
</feature>
<evidence type="ECO:0000256" key="6">
    <source>
        <dbReference type="ARBA" id="ARBA00023004"/>
    </source>
</evidence>
<dbReference type="GO" id="GO:0004497">
    <property type="term" value="F:monooxygenase activity"/>
    <property type="evidence" value="ECO:0007669"/>
    <property type="project" value="UniProtKB-KW"/>
</dbReference>
<dbReference type="eggNOG" id="KOG0156">
    <property type="taxonomic scope" value="Eukaryota"/>
</dbReference>
<dbReference type="InterPro" id="IPR050121">
    <property type="entry name" value="Cytochrome_P450_monoxygenase"/>
</dbReference>
<gene>
    <name evidence="10" type="ORF">PFICI_00522</name>
</gene>
<proteinExistence type="inferred from homology"/>
<keyword evidence="5" id="KW-0560">Oxidoreductase</keyword>
<dbReference type="InterPro" id="IPR001128">
    <property type="entry name" value="Cyt_P450"/>
</dbReference>
<comment type="similarity">
    <text evidence="2">Belongs to the cytochrome P450 family.</text>
</comment>
<dbReference type="STRING" id="1229662.W3XL08"/>
<evidence type="ECO:0000256" key="3">
    <source>
        <dbReference type="ARBA" id="ARBA00022617"/>
    </source>
</evidence>
<dbReference type="HOGENOM" id="CLU_001570_14_0_1"/>
<keyword evidence="7" id="KW-0503">Monooxygenase</keyword>
<dbReference type="OrthoDB" id="3934656at2759"/>
<keyword evidence="3 8" id="KW-0349">Heme</keyword>
<dbReference type="GeneID" id="19265535"/>
<dbReference type="OMA" id="AIGHCHY"/>
<name>W3XL08_PESFW</name>
<dbReference type="SUPFAM" id="SSF48264">
    <property type="entry name" value="Cytochrome P450"/>
    <property type="match status" value="1"/>
</dbReference>
<dbReference type="GO" id="GO:0005506">
    <property type="term" value="F:iron ion binding"/>
    <property type="evidence" value="ECO:0007669"/>
    <property type="project" value="InterPro"/>
</dbReference>
<dbReference type="InterPro" id="IPR002401">
    <property type="entry name" value="Cyt_P450_E_grp-I"/>
</dbReference>
<evidence type="ECO:0000256" key="7">
    <source>
        <dbReference type="ARBA" id="ARBA00023033"/>
    </source>
</evidence>
<dbReference type="GO" id="GO:0016705">
    <property type="term" value="F:oxidoreductase activity, acting on paired donors, with incorporation or reduction of molecular oxygen"/>
    <property type="evidence" value="ECO:0007669"/>
    <property type="project" value="InterPro"/>
</dbReference>
<organism evidence="10 11">
    <name type="scientific">Pestalotiopsis fici (strain W106-1 / CGMCC3.15140)</name>
    <dbReference type="NCBI Taxonomy" id="1229662"/>
    <lineage>
        <taxon>Eukaryota</taxon>
        <taxon>Fungi</taxon>
        <taxon>Dikarya</taxon>
        <taxon>Ascomycota</taxon>
        <taxon>Pezizomycotina</taxon>
        <taxon>Sordariomycetes</taxon>
        <taxon>Xylariomycetidae</taxon>
        <taxon>Amphisphaeriales</taxon>
        <taxon>Sporocadaceae</taxon>
        <taxon>Pestalotiopsis</taxon>
    </lineage>
</organism>
<sequence length="501" mass="56838">MTTNPVLLAAGSIVAWYVISSLWTWYRLRHIPGPKLGAFSYLWVAWKVARGRGMDYEHLSKYGPVVRVGPNYVVIDDPNDLRRLNGNRTQDARRDDWYSATKMEPDHNMLLSVLDAKSHDSLKARVSFGYSGRDNIDFDVAVNDQMTHFIDVLRHRFVSRPGGSSAGSDQVKALDFAQFIRYFTLDTITKIAFGQAFGFMDHDGDLYGYTDEVERLLGVLALAGDVPLLRHIFTTPVLAQWFAARPTASNGVGKLLGIAHEIIDNRMAKKDAEAPDMIGSFMKHGMDIREIKNETMLQILAGSDTTATAIRSTMLYLMTSPRVYQRLKNEIKQAVASGVSKPISVDQAKQLPYLQAVIFEGLRMRPPTTYGFYKIMPGSGEYIQDKFIPGGTAVGWNMPSLMRREDLFGPDTQLFRPERFLECTEEQRAEMIRNVELCFGYGRWMCAGKILALVELNKMYFELLREFEWQIVYPGNAWSEKAYTVYSQRDMWVSVTEAEAA</sequence>
<feature type="binding site" description="axial binding residue" evidence="8">
    <location>
        <position position="446"/>
    </location>
    <ligand>
        <name>heme</name>
        <dbReference type="ChEBI" id="CHEBI:30413"/>
    </ligand>
    <ligandPart>
        <name>Fe</name>
        <dbReference type="ChEBI" id="CHEBI:18248"/>
    </ligandPart>
</feature>
<dbReference type="PRINTS" id="PR00385">
    <property type="entry name" value="P450"/>
</dbReference>
<keyword evidence="9" id="KW-0812">Transmembrane</keyword>
<dbReference type="EMBL" id="KI912109">
    <property type="protein sequence ID" value="ETS86694.1"/>
    <property type="molecule type" value="Genomic_DNA"/>
</dbReference>
<evidence type="ECO:0000313" key="11">
    <source>
        <dbReference type="Proteomes" id="UP000030651"/>
    </source>
</evidence>
<evidence type="ECO:0000313" key="10">
    <source>
        <dbReference type="EMBL" id="ETS86694.1"/>
    </source>
</evidence>
<accession>W3XL08</accession>
<dbReference type="Proteomes" id="UP000030651">
    <property type="component" value="Unassembled WGS sequence"/>
</dbReference>
<dbReference type="GO" id="GO:0020037">
    <property type="term" value="F:heme binding"/>
    <property type="evidence" value="ECO:0007669"/>
    <property type="project" value="InterPro"/>
</dbReference>
<protein>
    <submittedName>
        <fullName evidence="10">Uncharacterized protein</fullName>
    </submittedName>
</protein>
<evidence type="ECO:0000256" key="2">
    <source>
        <dbReference type="ARBA" id="ARBA00010617"/>
    </source>
</evidence>
<dbReference type="KEGG" id="pfy:PFICI_00522"/>
<dbReference type="Gene3D" id="1.10.630.10">
    <property type="entry name" value="Cytochrome P450"/>
    <property type="match status" value="1"/>
</dbReference>
<evidence type="ECO:0000256" key="8">
    <source>
        <dbReference type="PIRSR" id="PIRSR602401-1"/>
    </source>
</evidence>
<dbReference type="InterPro" id="IPR036396">
    <property type="entry name" value="Cyt_P450_sf"/>
</dbReference>
<dbReference type="RefSeq" id="XP_007827294.1">
    <property type="nucleotide sequence ID" value="XM_007829103.1"/>
</dbReference>
<keyword evidence="11" id="KW-1185">Reference proteome</keyword>
<evidence type="ECO:0000256" key="1">
    <source>
        <dbReference type="ARBA" id="ARBA00001971"/>
    </source>
</evidence>
<dbReference type="AlphaFoldDB" id="W3XL08"/>
<evidence type="ECO:0000256" key="5">
    <source>
        <dbReference type="ARBA" id="ARBA00023002"/>
    </source>
</evidence>
<comment type="cofactor">
    <cofactor evidence="1 8">
        <name>heme</name>
        <dbReference type="ChEBI" id="CHEBI:30413"/>
    </cofactor>
</comment>
<keyword evidence="6 8" id="KW-0408">Iron</keyword>
<dbReference type="Pfam" id="PF00067">
    <property type="entry name" value="p450"/>
    <property type="match status" value="1"/>
</dbReference>
<keyword evidence="9" id="KW-0472">Membrane</keyword>
<dbReference type="InParanoid" id="W3XL08"/>
<dbReference type="PANTHER" id="PTHR24305:SF77">
    <property type="entry name" value="CYTOCHROME P450 MONOOXYGENASE"/>
    <property type="match status" value="1"/>
</dbReference>
<dbReference type="CDD" id="cd11060">
    <property type="entry name" value="CYP57A1-like"/>
    <property type="match status" value="1"/>
</dbReference>
<keyword evidence="4 8" id="KW-0479">Metal-binding</keyword>